<feature type="domain" description="Protein kinase" evidence="4">
    <location>
        <begin position="1"/>
        <end position="150"/>
    </location>
</feature>
<dbReference type="InterPro" id="IPR001245">
    <property type="entry name" value="Ser-Thr/Tyr_kinase_cat_dom"/>
</dbReference>
<dbReference type="PANTHER" id="PTHR24416">
    <property type="entry name" value="TYROSINE-PROTEIN KINASE RECEPTOR"/>
    <property type="match status" value="1"/>
</dbReference>
<evidence type="ECO:0000256" key="3">
    <source>
        <dbReference type="ARBA" id="ARBA00023170"/>
    </source>
</evidence>
<evidence type="ECO:0000256" key="1">
    <source>
        <dbReference type="ARBA" id="ARBA00022741"/>
    </source>
</evidence>
<evidence type="ECO:0000259" key="4">
    <source>
        <dbReference type="PROSITE" id="PS50011"/>
    </source>
</evidence>
<proteinExistence type="predicted"/>
<dbReference type="Gene3D" id="1.10.510.10">
    <property type="entry name" value="Transferase(Phosphotransferase) domain 1"/>
    <property type="match status" value="1"/>
</dbReference>
<dbReference type="PANTHER" id="PTHR24416:SF53">
    <property type="entry name" value="PLATELET-DERIVED GROWTH FACTOR RECEPTOR BETA"/>
    <property type="match status" value="1"/>
</dbReference>
<dbReference type="InterPro" id="IPR000719">
    <property type="entry name" value="Prot_kinase_dom"/>
</dbReference>
<sequence length="150" mass="17390">MLFTFCVLQCVHRDLAARNVLVCDGKLLKICDFGLARNLQKSQDYIIRGNSFLPLKWMSPESIFQNIYSSESDVWSYGVVLWEIFSLGCSPYPDLQTTRQFGTALKRGHRMDRPEHAPSDLYDNTPALVTSQIRPHRQTQNSHFNLQYQF</sequence>
<accession>A0ABV0W971</accession>
<reference evidence="5 6" key="1">
    <citation type="submission" date="2021-06" db="EMBL/GenBank/DDBJ databases">
        <authorList>
            <person name="Palmer J.M."/>
        </authorList>
    </citation>
    <scope>NUCLEOTIDE SEQUENCE [LARGE SCALE GENOMIC DNA]</scope>
    <source>
        <strain evidence="5 6">XR_2019</strain>
        <tissue evidence="5">Muscle</tissue>
    </source>
</reference>
<dbReference type="SMART" id="SM00219">
    <property type="entry name" value="TyrKc"/>
    <property type="match status" value="1"/>
</dbReference>
<evidence type="ECO:0000313" key="5">
    <source>
        <dbReference type="EMBL" id="MEQ2266103.1"/>
    </source>
</evidence>
<dbReference type="EMBL" id="JAHRIM010036414">
    <property type="protein sequence ID" value="MEQ2266103.1"/>
    <property type="molecule type" value="Genomic_DNA"/>
</dbReference>
<keyword evidence="3" id="KW-0675">Receptor</keyword>
<dbReference type="Proteomes" id="UP001444071">
    <property type="component" value="Unassembled WGS sequence"/>
</dbReference>
<organism evidence="5 6">
    <name type="scientific">Xenotaenia resolanae</name>
    <dbReference type="NCBI Taxonomy" id="208358"/>
    <lineage>
        <taxon>Eukaryota</taxon>
        <taxon>Metazoa</taxon>
        <taxon>Chordata</taxon>
        <taxon>Craniata</taxon>
        <taxon>Vertebrata</taxon>
        <taxon>Euteleostomi</taxon>
        <taxon>Actinopterygii</taxon>
        <taxon>Neopterygii</taxon>
        <taxon>Teleostei</taxon>
        <taxon>Neoteleostei</taxon>
        <taxon>Acanthomorphata</taxon>
        <taxon>Ovalentaria</taxon>
        <taxon>Atherinomorphae</taxon>
        <taxon>Cyprinodontiformes</taxon>
        <taxon>Goodeidae</taxon>
        <taxon>Xenotaenia</taxon>
    </lineage>
</organism>
<dbReference type="InterPro" id="IPR011009">
    <property type="entry name" value="Kinase-like_dom_sf"/>
</dbReference>
<dbReference type="PRINTS" id="PR00109">
    <property type="entry name" value="TYRKINASE"/>
</dbReference>
<keyword evidence="1" id="KW-0547">Nucleotide-binding</keyword>
<protein>
    <recommendedName>
        <fullName evidence="4">Protein kinase domain-containing protein</fullName>
    </recommendedName>
</protein>
<dbReference type="InterPro" id="IPR020635">
    <property type="entry name" value="Tyr_kinase_cat_dom"/>
</dbReference>
<name>A0ABV0W971_9TELE</name>
<evidence type="ECO:0000313" key="6">
    <source>
        <dbReference type="Proteomes" id="UP001444071"/>
    </source>
</evidence>
<dbReference type="PROSITE" id="PS50011">
    <property type="entry name" value="PROTEIN_KINASE_DOM"/>
    <property type="match status" value="1"/>
</dbReference>
<dbReference type="InterPro" id="IPR050122">
    <property type="entry name" value="RTK"/>
</dbReference>
<keyword evidence="2" id="KW-0067">ATP-binding</keyword>
<comment type="caution">
    <text evidence="5">The sequence shown here is derived from an EMBL/GenBank/DDBJ whole genome shotgun (WGS) entry which is preliminary data.</text>
</comment>
<evidence type="ECO:0000256" key="2">
    <source>
        <dbReference type="ARBA" id="ARBA00022840"/>
    </source>
</evidence>
<dbReference type="Pfam" id="PF07714">
    <property type="entry name" value="PK_Tyr_Ser-Thr"/>
    <property type="match status" value="1"/>
</dbReference>
<gene>
    <name evidence="5" type="ORF">XENORESO_018213</name>
</gene>
<keyword evidence="6" id="KW-1185">Reference proteome</keyword>
<dbReference type="SUPFAM" id="SSF56112">
    <property type="entry name" value="Protein kinase-like (PK-like)"/>
    <property type="match status" value="1"/>
</dbReference>